<dbReference type="CDD" id="cd09272">
    <property type="entry name" value="RNase_HI_RT_Ty1"/>
    <property type="match status" value="1"/>
</dbReference>
<dbReference type="AlphaFoldDB" id="A0AAV1ASB1"/>
<dbReference type="EMBL" id="OX451740">
    <property type="protein sequence ID" value="CAI8612138.1"/>
    <property type="molecule type" value="Genomic_DNA"/>
</dbReference>
<proteinExistence type="predicted"/>
<reference evidence="1 2" key="1">
    <citation type="submission" date="2023-01" db="EMBL/GenBank/DDBJ databases">
        <authorList>
            <person name="Kreplak J."/>
        </authorList>
    </citation>
    <scope>NUCLEOTIDE SEQUENCE [LARGE SCALE GENOMIC DNA]</scope>
</reference>
<accession>A0AAV1ASB1</accession>
<protein>
    <recommendedName>
        <fullName evidence="3">Copia protein</fullName>
    </recommendedName>
</protein>
<dbReference type="Proteomes" id="UP001157006">
    <property type="component" value="Chromosome 5"/>
</dbReference>
<name>A0AAV1ASB1_VICFA</name>
<evidence type="ECO:0000313" key="2">
    <source>
        <dbReference type="Proteomes" id="UP001157006"/>
    </source>
</evidence>
<sequence>MTEDRQILEFEKETRNSLDIDWCGDKEDRRSTTDYFFQVFGGPISWSPRKQFVVALSSSEAEYIVESYATCQAIWIRYVFEEMKVKVKKPLVLQINKSAINLVKNSVLHEKSKHIEARVHFLREKINQGKFEVRHCSSEAHLTDIFTKGLKIDKFLNLKKKLGIVQIDYD</sequence>
<organism evidence="1 2">
    <name type="scientific">Vicia faba</name>
    <name type="common">Broad bean</name>
    <name type="synonym">Faba vulgaris</name>
    <dbReference type="NCBI Taxonomy" id="3906"/>
    <lineage>
        <taxon>Eukaryota</taxon>
        <taxon>Viridiplantae</taxon>
        <taxon>Streptophyta</taxon>
        <taxon>Embryophyta</taxon>
        <taxon>Tracheophyta</taxon>
        <taxon>Spermatophyta</taxon>
        <taxon>Magnoliopsida</taxon>
        <taxon>eudicotyledons</taxon>
        <taxon>Gunneridae</taxon>
        <taxon>Pentapetalae</taxon>
        <taxon>rosids</taxon>
        <taxon>fabids</taxon>
        <taxon>Fabales</taxon>
        <taxon>Fabaceae</taxon>
        <taxon>Papilionoideae</taxon>
        <taxon>50 kb inversion clade</taxon>
        <taxon>NPAAA clade</taxon>
        <taxon>Hologalegina</taxon>
        <taxon>IRL clade</taxon>
        <taxon>Fabeae</taxon>
        <taxon>Vicia</taxon>
    </lineage>
</organism>
<evidence type="ECO:0008006" key="3">
    <source>
        <dbReference type="Google" id="ProtNLM"/>
    </source>
</evidence>
<gene>
    <name evidence="1" type="ORF">VFH_V020000</name>
</gene>
<evidence type="ECO:0000313" key="1">
    <source>
        <dbReference type="EMBL" id="CAI8612138.1"/>
    </source>
</evidence>
<keyword evidence="2" id="KW-1185">Reference proteome</keyword>
<dbReference type="PANTHER" id="PTHR11439:SF483">
    <property type="entry name" value="PEPTIDE SYNTHASE GLIP-LIKE, PUTATIVE (AFU_ORTHOLOGUE AFUA_3G12920)-RELATED"/>
    <property type="match status" value="1"/>
</dbReference>
<dbReference type="PANTHER" id="PTHR11439">
    <property type="entry name" value="GAG-POL-RELATED RETROTRANSPOSON"/>
    <property type="match status" value="1"/>
</dbReference>